<dbReference type="KEGG" id="iva:Isova_0087"/>
<evidence type="ECO:0000259" key="1">
    <source>
        <dbReference type="PROSITE" id="PS50043"/>
    </source>
</evidence>
<dbReference type="CDD" id="cd06170">
    <property type="entry name" value="LuxR_C_like"/>
    <property type="match status" value="1"/>
</dbReference>
<dbReference type="InterPro" id="IPR036388">
    <property type="entry name" value="WH-like_DNA-bd_sf"/>
</dbReference>
<protein>
    <submittedName>
        <fullName evidence="2">Regulatory protein LuxR</fullName>
    </submittedName>
</protein>
<dbReference type="InterPro" id="IPR051797">
    <property type="entry name" value="TrmB-like"/>
</dbReference>
<dbReference type="PANTHER" id="PTHR34293:SF1">
    <property type="entry name" value="HTH-TYPE TRANSCRIPTIONAL REGULATOR TRMBL2"/>
    <property type="match status" value="1"/>
</dbReference>
<gene>
    <name evidence="2" type="ordered locus">Isova_0087</name>
</gene>
<dbReference type="STRING" id="743718.Isova_0087"/>
<reference evidence="2 3" key="1">
    <citation type="submission" date="2011-05" db="EMBL/GenBank/DDBJ databases">
        <title>Complete sequence of Isoptericola variabilis 225.</title>
        <authorList>
            <consortium name="US DOE Joint Genome Institute"/>
            <person name="Lucas S."/>
            <person name="Han J."/>
            <person name="Lapidus A."/>
            <person name="Cheng J.-F."/>
            <person name="Goodwin L."/>
            <person name="Pitluck S."/>
            <person name="Peters L."/>
            <person name="Mikhailova N."/>
            <person name="Zeytun A."/>
            <person name="Han C."/>
            <person name="Tapia R."/>
            <person name="Land M."/>
            <person name="Hauser L."/>
            <person name="Kyrpides N."/>
            <person name="Ivanova N."/>
            <person name="Pagani I."/>
            <person name="Siebers A."/>
            <person name="Allgaier M."/>
            <person name="Thelen M."/>
            <person name="Hugenholtz P."/>
            <person name="Gladden J."/>
            <person name="Woyke T."/>
        </authorList>
    </citation>
    <scope>NUCLEOTIDE SEQUENCE [LARGE SCALE GENOMIC DNA]</scope>
    <source>
        <strain evidence="3">225</strain>
    </source>
</reference>
<dbReference type="InterPro" id="IPR016032">
    <property type="entry name" value="Sig_transdc_resp-reg_C-effctor"/>
</dbReference>
<evidence type="ECO:0000313" key="2">
    <source>
        <dbReference type="EMBL" id="AEG42901.1"/>
    </source>
</evidence>
<dbReference type="HOGENOM" id="CLU_056943_2_0_11"/>
<keyword evidence="3" id="KW-1185">Reference proteome</keyword>
<dbReference type="InterPro" id="IPR000792">
    <property type="entry name" value="Tscrpt_reg_LuxR_C"/>
</dbReference>
<dbReference type="SMART" id="SM00421">
    <property type="entry name" value="HTH_LUXR"/>
    <property type="match status" value="1"/>
</dbReference>
<dbReference type="eggNOG" id="COG2197">
    <property type="taxonomic scope" value="Bacteria"/>
</dbReference>
<sequence length="343" mass="36948">MVDGVRPDRSLGVDDATLAVYDGLVRLQPTGAAALAEHVGIDEQAATDALARLVAAGLARVHDDGSGRFRAEVPDGVLDDLVSSRLDALDASATALREARDLAARVRTLYHAVTQSRNALEFERLVGADEISTRIAELSARTTTSLEGVMTAVPKARMIEQARESEERLVRRGVVLRSLYRAPARRSDALANHGTWLAEHGGQIRTTARPLPTQYVLFDRTVGLVAFHDRELAGPAAVVLSTREVIACLGMLFDTLWEAALPLPAPVVVAPDDGPTPHEREILTLMHAGLKDEAIARELGVSTKTVRRIVSSLTERLGLKDRFSLGVLAGARGWLDDATADVR</sequence>
<dbReference type="SUPFAM" id="SSF46894">
    <property type="entry name" value="C-terminal effector domain of the bipartite response regulators"/>
    <property type="match status" value="1"/>
</dbReference>
<organism evidence="3">
    <name type="scientific">Isoptericola variabilis (strain 225)</name>
    <dbReference type="NCBI Taxonomy" id="743718"/>
    <lineage>
        <taxon>Bacteria</taxon>
        <taxon>Bacillati</taxon>
        <taxon>Actinomycetota</taxon>
        <taxon>Actinomycetes</taxon>
        <taxon>Micrococcales</taxon>
        <taxon>Promicromonosporaceae</taxon>
        <taxon>Isoptericola</taxon>
    </lineage>
</organism>
<dbReference type="Gene3D" id="1.10.10.10">
    <property type="entry name" value="Winged helix-like DNA-binding domain superfamily/Winged helix DNA-binding domain"/>
    <property type="match status" value="2"/>
</dbReference>
<proteinExistence type="predicted"/>
<feature type="domain" description="HTH luxR-type" evidence="1">
    <location>
        <begin position="268"/>
        <end position="333"/>
    </location>
</feature>
<dbReference type="Proteomes" id="UP000009236">
    <property type="component" value="Chromosome"/>
</dbReference>
<dbReference type="RefSeq" id="WP_013837296.1">
    <property type="nucleotide sequence ID" value="NC_015588.1"/>
</dbReference>
<dbReference type="GO" id="GO:0003677">
    <property type="term" value="F:DNA binding"/>
    <property type="evidence" value="ECO:0007669"/>
    <property type="project" value="InterPro"/>
</dbReference>
<dbReference type="PROSITE" id="PS50043">
    <property type="entry name" value="HTH_LUXR_2"/>
    <property type="match status" value="1"/>
</dbReference>
<evidence type="ECO:0000313" key="3">
    <source>
        <dbReference type="Proteomes" id="UP000009236"/>
    </source>
</evidence>
<dbReference type="GO" id="GO:0006355">
    <property type="term" value="P:regulation of DNA-templated transcription"/>
    <property type="evidence" value="ECO:0007669"/>
    <property type="project" value="InterPro"/>
</dbReference>
<dbReference type="PRINTS" id="PR00038">
    <property type="entry name" value="HTHLUXR"/>
</dbReference>
<name>F6FQT6_ISOV2</name>
<dbReference type="eggNOG" id="COG1378">
    <property type="taxonomic scope" value="Bacteria"/>
</dbReference>
<dbReference type="Pfam" id="PF00196">
    <property type="entry name" value="GerE"/>
    <property type="match status" value="1"/>
</dbReference>
<dbReference type="EMBL" id="CP002810">
    <property type="protein sequence ID" value="AEG42901.1"/>
    <property type="molecule type" value="Genomic_DNA"/>
</dbReference>
<dbReference type="AlphaFoldDB" id="F6FQT6"/>
<dbReference type="PANTHER" id="PTHR34293">
    <property type="entry name" value="HTH-TYPE TRANSCRIPTIONAL REGULATOR TRMBL2"/>
    <property type="match status" value="1"/>
</dbReference>
<accession>F6FQT6</accession>